<evidence type="ECO:0000313" key="2">
    <source>
        <dbReference type="Proteomes" id="UP000216008"/>
    </source>
</evidence>
<name>A0A267M702_LACJH</name>
<gene>
    <name evidence="1" type="ORF">A3Q24_05740</name>
</gene>
<proteinExistence type="predicted"/>
<comment type="caution">
    <text evidence="1">The sequence shown here is derived from an EMBL/GenBank/DDBJ whole genome shotgun (WGS) entry which is preliminary data.</text>
</comment>
<dbReference type="RefSeq" id="WP_095182862.1">
    <property type="nucleotide sequence ID" value="NZ_NIBD01000028.1"/>
</dbReference>
<reference evidence="1 2" key="1">
    <citation type="submission" date="2017-05" db="EMBL/GenBank/DDBJ databases">
        <title>Lactobacillus johnsonii from commercial turkeys.</title>
        <authorList>
            <person name="Johnson T.J."/>
            <person name="Youmans B."/>
        </authorList>
    </citation>
    <scope>NUCLEOTIDE SEQUENCE [LARGE SCALE GENOMIC DNA]</scope>
    <source>
        <strain evidence="1 2">UMNLJ114</strain>
    </source>
</reference>
<dbReference type="AlphaFoldDB" id="A0A267M702"/>
<evidence type="ECO:0000313" key="1">
    <source>
        <dbReference type="EMBL" id="PAB55182.1"/>
    </source>
</evidence>
<protein>
    <submittedName>
        <fullName evidence="1">Uncharacterized protein</fullName>
    </submittedName>
</protein>
<organism evidence="1 2">
    <name type="scientific">Lactobacillus johnsonii</name>
    <dbReference type="NCBI Taxonomy" id="33959"/>
    <lineage>
        <taxon>Bacteria</taxon>
        <taxon>Bacillati</taxon>
        <taxon>Bacillota</taxon>
        <taxon>Bacilli</taxon>
        <taxon>Lactobacillales</taxon>
        <taxon>Lactobacillaceae</taxon>
        <taxon>Lactobacillus</taxon>
    </lineage>
</organism>
<sequence length="77" mass="9371">MKLNKQVSKDYRDNLKRRALNGDIKAKKQLEKNKYNRYKSSAKSFILTKIKYEDINPFRDYLSERVKELRMKKSKKL</sequence>
<accession>A0A267M702</accession>
<dbReference type="EMBL" id="NIBD01000028">
    <property type="protein sequence ID" value="PAB55182.1"/>
    <property type="molecule type" value="Genomic_DNA"/>
</dbReference>
<dbReference type="Proteomes" id="UP000216008">
    <property type="component" value="Unassembled WGS sequence"/>
</dbReference>